<dbReference type="AlphaFoldDB" id="A0A521G2E0"/>
<evidence type="ECO:0000313" key="2">
    <source>
        <dbReference type="Proteomes" id="UP000316238"/>
    </source>
</evidence>
<protein>
    <submittedName>
        <fullName evidence="1">Uncharacterized protein</fullName>
    </submittedName>
</protein>
<sequence length="78" mass="9188">MFNQMKKDAQMKTLTLTVSDDSKFMLLVNLLRELHFVSIDNEPPADKIKTMRRLPQSVIRPARAEQFKIFSRDELHAR</sequence>
<reference evidence="1" key="1">
    <citation type="submission" date="2017-07" db="EMBL/GenBank/DDBJ databases">
        <title>The cable genome - Insights into the physiology and evolution of filamentous bacteria capable of sulfide oxidation via long distance electron transfer.</title>
        <authorList>
            <person name="Thorup C."/>
            <person name="Bjerg J.T."/>
            <person name="Schreiber L."/>
            <person name="Nielsen L.P."/>
            <person name="Kjeldsen K.U."/>
            <person name="Boesen T."/>
            <person name="Boggild A."/>
            <person name="Meysman F."/>
            <person name="Geelhoed J."/>
            <person name="Schramm A."/>
        </authorList>
    </citation>
    <scope>NUCLEOTIDE SEQUENCE [LARGE SCALE GENOMIC DNA]</scope>
    <source>
        <strain evidence="1">GS</strain>
    </source>
</reference>
<dbReference type="EMBL" id="NQJD01000009">
    <property type="protein sequence ID" value="TAA75192.1"/>
    <property type="molecule type" value="Genomic_DNA"/>
</dbReference>
<gene>
    <name evidence="1" type="ORF">CDV28_1095</name>
</gene>
<proteinExistence type="predicted"/>
<comment type="caution">
    <text evidence="1">The sequence shown here is derived from an EMBL/GenBank/DDBJ whole genome shotgun (WGS) entry which is preliminary data.</text>
</comment>
<keyword evidence="2" id="KW-1185">Reference proteome</keyword>
<accession>A0A521G2E0</accession>
<name>A0A521G2E0_9BACT</name>
<organism evidence="1 2">
    <name type="scientific">Candidatus Electronema aureum</name>
    <dbReference type="NCBI Taxonomy" id="2005002"/>
    <lineage>
        <taxon>Bacteria</taxon>
        <taxon>Pseudomonadati</taxon>
        <taxon>Thermodesulfobacteriota</taxon>
        <taxon>Desulfobulbia</taxon>
        <taxon>Desulfobulbales</taxon>
        <taxon>Desulfobulbaceae</taxon>
        <taxon>Candidatus Electronema</taxon>
    </lineage>
</organism>
<evidence type="ECO:0000313" key="1">
    <source>
        <dbReference type="EMBL" id="TAA75192.1"/>
    </source>
</evidence>
<dbReference type="Proteomes" id="UP000316238">
    <property type="component" value="Unassembled WGS sequence"/>
</dbReference>